<dbReference type="OrthoDB" id="7172093at2"/>
<dbReference type="AlphaFoldDB" id="A0A7J5AS17"/>
<evidence type="ECO:0000313" key="3">
    <source>
        <dbReference type="Proteomes" id="UP000467305"/>
    </source>
</evidence>
<evidence type="ECO:0000259" key="1">
    <source>
        <dbReference type="Pfam" id="PF12146"/>
    </source>
</evidence>
<comment type="caution">
    <text evidence="2">The sequence shown here is derived from an EMBL/GenBank/DDBJ whole genome shotgun (WGS) entry which is preliminary data.</text>
</comment>
<gene>
    <name evidence="2" type="ORF">F7018_00340</name>
</gene>
<feature type="domain" description="Serine aminopeptidase S33" evidence="1">
    <location>
        <begin position="41"/>
        <end position="217"/>
    </location>
</feature>
<organism evidence="2 3">
    <name type="scientific">Tenacibaculum aiptasiae</name>
    <dbReference type="NCBI Taxonomy" id="426481"/>
    <lineage>
        <taxon>Bacteria</taxon>
        <taxon>Pseudomonadati</taxon>
        <taxon>Bacteroidota</taxon>
        <taxon>Flavobacteriia</taxon>
        <taxon>Flavobacteriales</taxon>
        <taxon>Flavobacteriaceae</taxon>
        <taxon>Tenacibaculum</taxon>
    </lineage>
</organism>
<dbReference type="InterPro" id="IPR029058">
    <property type="entry name" value="AB_hydrolase_fold"/>
</dbReference>
<dbReference type="GO" id="GO:0016787">
    <property type="term" value="F:hydrolase activity"/>
    <property type="evidence" value="ECO:0007669"/>
    <property type="project" value="UniProtKB-KW"/>
</dbReference>
<dbReference type="RefSeq" id="WP_150897988.1">
    <property type="nucleotide sequence ID" value="NZ_WAAU01000003.1"/>
</dbReference>
<sequence>MQKVYFISGTMCTADLWQFVFPNLENIDPIHIDISNANSFEDINSIILSKIETETPVTIVGFSLGGFSALNFAIHFPNKIKKLIIVAANTNGLNDKEISLRKSTIDFLEKHSYKGISQARIQQFLHPDNHSNPKITGIIKKMDSDLGKKVLIQQLKATSSRVDISQQITQLNIPILFISAENDTLVPSEAIKKTANNTLKGKFISIKNCGHMIPLEKPKELSGILNVILKD</sequence>
<dbReference type="PRINTS" id="PR00111">
    <property type="entry name" value="ABHYDROLASE"/>
</dbReference>
<name>A0A7J5AS17_9FLAO</name>
<keyword evidence="3" id="KW-1185">Reference proteome</keyword>
<keyword evidence="2" id="KW-0378">Hydrolase</keyword>
<dbReference type="Proteomes" id="UP000467305">
    <property type="component" value="Unassembled WGS sequence"/>
</dbReference>
<dbReference type="PANTHER" id="PTHR43689">
    <property type="entry name" value="HYDROLASE"/>
    <property type="match status" value="1"/>
</dbReference>
<proteinExistence type="predicted"/>
<evidence type="ECO:0000313" key="2">
    <source>
        <dbReference type="EMBL" id="KAB1160359.1"/>
    </source>
</evidence>
<dbReference type="Gene3D" id="3.40.50.1820">
    <property type="entry name" value="alpha/beta hydrolase"/>
    <property type="match status" value="1"/>
</dbReference>
<reference evidence="2 3" key="1">
    <citation type="submission" date="2019-09" db="EMBL/GenBank/DDBJ databases">
        <authorList>
            <person name="Cao W.R."/>
        </authorList>
    </citation>
    <scope>NUCLEOTIDE SEQUENCE [LARGE SCALE GENOMIC DNA]</scope>
    <source>
        <strain evidence="3">a4</strain>
    </source>
</reference>
<dbReference type="EMBL" id="WAAU01000003">
    <property type="protein sequence ID" value="KAB1160359.1"/>
    <property type="molecule type" value="Genomic_DNA"/>
</dbReference>
<dbReference type="PANTHER" id="PTHR43689:SF8">
    <property type="entry name" value="ALPHA_BETA-HYDROLASES SUPERFAMILY PROTEIN"/>
    <property type="match status" value="1"/>
</dbReference>
<dbReference type="InterPro" id="IPR022742">
    <property type="entry name" value="Hydrolase_4"/>
</dbReference>
<dbReference type="SUPFAM" id="SSF53474">
    <property type="entry name" value="alpha/beta-Hydrolases"/>
    <property type="match status" value="1"/>
</dbReference>
<dbReference type="Pfam" id="PF12146">
    <property type="entry name" value="Hydrolase_4"/>
    <property type="match status" value="1"/>
</dbReference>
<accession>A0A7J5AS17</accession>
<dbReference type="InterPro" id="IPR000073">
    <property type="entry name" value="AB_hydrolase_1"/>
</dbReference>
<protein>
    <submittedName>
        <fullName evidence="2">Alpha/beta hydrolase</fullName>
    </submittedName>
</protein>